<evidence type="ECO:0000313" key="3">
    <source>
        <dbReference type="Proteomes" id="UP001148614"/>
    </source>
</evidence>
<organism evidence="2 3">
    <name type="scientific">Xylaria arbuscula</name>
    <dbReference type="NCBI Taxonomy" id="114810"/>
    <lineage>
        <taxon>Eukaryota</taxon>
        <taxon>Fungi</taxon>
        <taxon>Dikarya</taxon>
        <taxon>Ascomycota</taxon>
        <taxon>Pezizomycotina</taxon>
        <taxon>Sordariomycetes</taxon>
        <taxon>Xylariomycetidae</taxon>
        <taxon>Xylariales</taxon>
        <taxon>Xylariaceae</taxon>
        <taxon>Xylaria</taxon>
    </lineage>
</organism>
<keyword evidence="3" id="KW-1185">Reference proteome</keyword>
<dbReference type="GO" id="GO:0001228">
    <property type="term" value="F:DNA-binding transcription activator activity, RNA polymerase II-specific"/>
    <property type="evidence" value="ECO:0007669"/>
    <property type="project" value="TreeGrafter"/>
</dbReference>
<dbReference type="PANTHER" id="PTHR47784:SF5">
    <property type="entry name" value="STEROL UPTAKE CONTROL PROTEIN 2"/>
    <property type="match status" value="1"/>
</dbReference>
<gene>
    <name evidence="2" type="ORF">NPX13_g3276</name>
</gene>
<name>A0A9W8NI24_9PEZI</name>
<dbReference type="VEuPathDB" id="FungiDB:F4678DRAFT_419660"/>
<dbReference type="PANTHER" id="PTHR47784">
    <property type="entry name" value="STEROL UPTAKE CONTROL PROTEIN 2"/>
    <property type="match status" value="1"/>
</dbReference>
<proteinExistence type="predicted"/>
<sequence length="542" mass="61300">MKKTVREMSWKVKPAMTMAAPGVKPVVVTSSVTDTAPPTPCTTNAMTSQGMKTREYSLGLMLKTPRPKKSAIRPIQTYRLFRIHQQPLYRSDENRNCVGEPPALPHRDDEAVCSCDTIQNNKENIDAQIWLVAVPGLSWIARLHGTVYSRHVNCPESNKWQREGKGCDWFQIVEGWPLPDNATGLPLPLPLGLGDLIPRAALACDEKKPACSNCIRHHVTCDFIETSAVPSNPSSTGVPDLNMDHLELLYNYTTSTYATLSESPIIRDFYRITVVQVALECDYVMRSLLAVSSLQLAYYRPHMREHYRSTAVHHHEIASRIASNIIQDLNATMVGNLFLFSALTVFYAFGCPRRVDQLHLVDESDIPSWFFLHQGTRALSELASTQLDGPLAPLFRHGVDRWEAREAEQQTASPVNQHLDRLQTAIEHSEPDAGLRNTYINAISELRKSFQTMECGRGQGYEVTDIFVWVFQVGDDFVPLLRAPTQSAVAILAFFCVLLRGLKSQWWLNGWADYLMAKCYASLDREHRLWIQWPMEEIGYIP</sequence>
<dbReference type="InterPro" id="IPR053157">
    <property type="entry name" value="Sterol_Uptake_Regulator"/>
</dbReference>
<protein>
    <recommendedName>
        <fullName evidence="4">Zn(2)-C6 fungal-type domain-containing protein</fullName>
    </recommendedName>
</protein>
<comment type="caution">
    <text evidence="2">The sequence shown here is derived from an EMBL/GenBank/DDBJ whole genome shotgun (WGS) entry which is preliminary data.</text>
</comment>
<dbReference type="AlphaFoldDB" id="A0A9W8NI24"/>
<dbReference type="Proteomes" id="UP001148614">
    <property type="component" value="Unassembled WGS sequence"/>
</dbReference>
<evidence type="ECO:0000256" key="1">
    <source>
        <dbReference type="ARBA" id="ARBA00023242"/>
    </source>
</evidence>
<accession>A0A9W8NI24</accession>
<dbReference type="GO" id="GO:0008270">
    <property type="term" value="F:zinc ion binding"/>
    <property type="evidence" value="ECO:0007669"/>
    <property type="project" value="InterPro"/>
</dbReference>
<evidence type="ECO:0000313" key="2">
    <source>
        <dbReference type="EMBL" id="KAJ3577290.1"/>
    </source>
</evidence>
<keyword evidence="1" id="KW-0539">Nucleus</keyword>
<dbReference type="EMBL" id="JANPWZ010000397">
    <property type="protein sequence ID" value="KAJ3577290.1"/>
    <property type="molecule type" value="Genomic_DNA"/>
</dbReference>
<dbReference type="InterPro" id="IPR001138">
    <property type="entry name" value="Zn2Cys6_DnaBD"/>
</dbReference>
<dbReference type="CDD" id="cd00067">
    <property type="entry name" value="GAL4"/>
    <property type="match status" value="1"/>
</dbReference>
<reference evidence="2" key="1">
    <citation type="submission" date="2022-07" db="EMBL/GenBank/DDBJ databases">
        <title>Genome Sequence of Xylaria arbuscula.</title>
        <authorList>
            <person name="Buettner E."/>
        </authorList>
    </citation>
    <scope>NUCLEOTIDE SEQUENCE</scope>
    <source>
        <strain evidence="2">VT107</strain>
    </source>
</reference>
<evidence type="ECO:0008006" key="4">
    <source>
        <dbReference type="Google" id="ProtNLM"/>
    </source>
</evidence>